<proteinExistence type="predicted"/>
<dbReference type="GO" id="GO:0008233">
    <property type="term" value="F:peptidase activity"/>
    <property type="evidence" value="ECO:0007669"/>
    <property type="project" value="UniProtKB-KW"/>
</dbReference>
<dbReference type="GO" id="GO:0006508">
    <property type="term" value="P:proteolysis"/>
    <property type="evidence" value="ECO:0007669"/>
    <property type="project" value="UniProtKB-KW"/>
</dbReference>
<accession>A0A6G7NPD8</accession>
<sequence>MTSSTAHKILAVALGALVGLDLADKLPEPASGGGLGGTGRTPPDRRPRHQAAAVTGAESQAVREELSHVEGVMDYWTAERMAAAKPITSMLEGALILPLADEVMPTGGGSSTRPPLATSGLCWPADGLGTRTTGKVYLAVFVLALPLNEGPRGGRVTLTPCWGRGGAKDGRGTGPSCPLPCRKRPQTAVFQLILSRVILLCLRAQASHVVTCDLCWGWAPSGSRSAPVQDRVGSQRIAFDSWTEDRCGAKIHSPYRGRYLHYCRVYAFGYPASGRTKPDTGGTTANGVRCAMTQGSSGGPWFTGFDPRTGRGTTIDSGVWAVI</sequence>
<evidence type="ECO:0000313" key="2">
    <source>
        <dbReference type="EMBL" id="QIJ55737.1"/>
    </source>
</evidence>
<name>A0A6G7NPD8_9ACTN</name>
<evidence type="ECO:0000256" key="1">
    <source>
        <dbReference type="SAM" id="MobiDB-lite"/>
    </source>
</evidence>
<feature type="region of interest" description="Disordered" evidence="1">
    <location>
        <begin position="28"/>
        <end position="53"/>
    </location>
</feature>
<dbReference type="AlphaFoldDB" id="A0A6G7NPD8"/>
<reference evidence="2" key="1">
    <citation type="submission" date="2019-08" db="EMBL/GenBank/DDBJ databases">
        <title>Thermostable alkaline serine protease from haloalkaliphilic actinobacteria, Nocardiopsis sp. Mit-7.</title>
        <authorList>
            <person name="Thakrar F.J."/>
            <person name="Singh S.P."/>
        </authorList>
    </citation>
    <scope>NUCLEOTIDE SEQUENCE</scope>
    <source>
        <strain evidence="2">Mit-7</strain>
    </source>
</reference>
<dbReference type="EMBL" id="MN429015">
    <property type="protein sequence ID" value="QIJ55737.1"/>
    <property type="molecule type" value="Genomic_DNA"/>
</dbReference>
<protein>
    <submittedName>
        <fullName evidence="2">Thermostable alkaline serine protease</fullName>
    </submittedName>
</protein>
<keyword evidence="2" id="KW-0645">Protease</keyword>
<dbReference type="Gene3D" id="2.40.10.10">
    <property type="entry name" value="Trypsin-like serine proteases"/>
    <property type="match status" value="1"/>
</dbReference>
<organism evidence="2">
    <name type="scientific">Nocardiopsis sp. Mit-7</name>
    <dbReference type="NCBI Taxonomy" id="1752115"/>
    <lineage>
        <taxon>Bacteria</taxon>
        <taxon>Bacillati</taxon>
        <taxon>Actinomycetota</taxon>
        <taxon>Actinomycetes</taxon>
        <taxon>Streptosporangiales</taxon>
        <taxon>Nocardiopsidaceae</taxon>
        <taxon>Nocardiopsis</taxon>
    </lineage>
</organism>
<dbReference type="InterPro" id="IPR043504">
    <property type="entry name" value="Peptidase_S1_PA_chymotrypsin"/>
</dbReference>
<keyword evidence="2" id="KW-0378">Hydrolase</keyword>